<evidence type="ECO:0000256" key="2">
    <source>
        <dbReference type="ARBA" id="ARBA00005233"/>
    </source>
</evidence>
<feature type="transmembrane region" description="Helical" evidence="7">
    <location>
        <begin position="327"/>
        <end position="349"/>
    </location>
</feature>
<evidence type="ECO:0000256" key="4">
    <source>
        <dbReference type="ARBA" id="ARBA00022692"/>
    </source>
</evidence>
<reference evidence="9 10" key="1">
    <citation type="journal article" date="2017" name="Int. J. Syst. Evol. Microbiol.">
        <title>Oleiagrimonas citrea sp. nov., a marine bacterium isolated from tidal flat sediment and emended description of the genus Oleiagrimonas Fang et al. 2015 and Oleiagrimonas soli.</title>
        <authorList>
            <person name="Yang S.H."/>
            <person name="Seo H.S."/>
            <person name="Seong C.N."/>
            <person name="Kwon K.K."/>
        </authorList>
    </citation>
    <scope>NUCLEOTIDE SEQUENCE [LARGE SCALE GENOMIC DNA]</scope>
    <source>
        <strain evidence="9 10">MEBiC09124</strain>
    </source>
</reference>
<dbReference type="InterPro" id="IPR045584">
    <property type="entry name" value="Pilin-like"/>
</dbReference>
<dbReference type="RefSeq" id="WP_168609936.1">
    <property type="nucleotide sequence ID" value="NZ_JAAZQD010000006.1"/>
</dbReference>
<evidence type="ECO:0000256" key="1">
    <source>
        <dbReference type="ARBA" id="ARBA00004651"/>
    </source>
</evidence>
<dbReference type="PANTHER" id="PTHR36115:SF6">
    <property type="entry name" value="PROLINE-RICH ANTIGEN HOMOLOG"/>
    <property type="match status" value="1"/>
</dbReference>
<evidence type="ECO:0000256" key="5">
    <source>
        <dbReference type="ARBA" id="ARBA00022989"/>
    </source>
</evidence>
<dbReference type="InterPro" id="IPR001082">
    <property type="entry name" value="Pilin"/>
</dbReference>
<dbReference type="InterPro" id="IPR010432">
    <property type="entry name" value="RDD"/>
</dbReference>
<feature type="transmembrane region" description="Helical" evidence="7">
    <location>
        <begin position="266"/>
        <end position="287"/>
    </location>
</feature>
<evidence type="ECO:0000313" key="9">
    <source>
        <dbReference type="EMBL" id="NKZ40153.1"/>
    </source>
</evidence>
<dbReference type="Gene3D" id="3.30.700.10">
    <property type="entry name" value="Glycoprotein, Type 4 Pilin"/>
    <property type="match status" value="1"/>
</dbReference>
<feature type="domain" description="RDD" evidence="8">
    <location>
        <begin position="171"/>
        <end position="298"/>
    </location>
</feature>
<gene>
    <name evidence="9" type="ORF">HF690_14430</name>
</gene>
<keyword evidence="3" id="KW-1003">Cell membrane</keyword>
<comment type="caution">
    <text evidence="9">The sequence shown here is derived from an EMBL/GenBank/DDBJ whole genome shotgun (WGS) entry which is preliminary data.</text>
</comment>
<dbReference type="GO" id="GO:0005886">
    <property type="term" value="C:plasma membrane"/>
    <property type="evidence" value="ECO:0007669"/>
    <property type="project" value="UniProtKB-SubCell"/>
</dbReference>
<keyword evidence="10" id="KW-1185">Reference proteome</keyword>
<dbReference type="AlphaFoldDB" id="A0A846ZRT6"/>
<sequence length="462" mass="50455">MSEAMYSVTLTGRVQPDRDAPSVWERVAQLLKLDAMAFSERVLARMPVTLKAVPQEAAERQREALVSCGADAVLLEEGSPPRLWVRMRQDTRGPLSATYVRHALHEGTLSADTQACAQGTKQWQTLSELLRNTVAEAMPVPPPPSATPMTASRPSAGRVLPTESARRGLHAGFWMRFVAYLIDTLALWIPLAIIDALLMIPMAGHPERAGSSILGIYAVNFVLILVYFAVFESSALQATPGKLALGLRVTDEYGRRIGFGRALGRYLGKLLSGLLLLMGYIMAGFTARKQALHDLMAGSLVVRKTPLEAYRADPSSPPPARTGLPGWAIALIVVGVSLVPISILAAIAIPAYQGYVVRTQVVEGVQLAQMPKAAVARYMREKDRPPQDNATLGLPSPSQLAGRYVAEVKVDYGDVTVRYNDRASPQVRDRHLLFTPELSHGVVVWRCLSPDLPHKYLPRSCR</sequence>
<dbReference type="GO" id="GO:0007155">
    <property type="term" value="P:cell adhesion"/>
    <property type="evidence" value="ECO:0007669"/>
    <property type="project" value="InterPro"/>
</dbReference>
<evidence type="ECO:0000256" key="7">
    <source>
        <dbReference type="SAM" id="Phobius"/>
    </source>
</evidence>
<evidence type="ECO:0000256" key="3">
    <source>
        <dbReference type="ARBA" id="ARBA00022475"/>
    </source>
</evidence>
<proteinExistence type="inferred from homology"/>
<keyword evidence="6 7" id="KW-0472">Membrane</keyword>
<keyword evidence="4 7" id="KW-0812">Transmembrane</keyword>
<dbReference type="SUPFAM" id="SSF54523">
    <property type="entry name" value="Pili subunits"/>
    <property type="match status" value="1"/>
</dbReference>
<feature type="transmembrane region" description="Helical" evidence="7">
    <location>
        <begin position="177"/>
        <end position="200"/>
    </location>
</feature>
<dbReference type="Proteomes" id="UP000541636">
    <property type="component" value="Unassembled WGS sequence"/>
</dbReference>
<dbReference type="Pfam" id="PF00114">
    <property type="entry name" value="Pilin"/>
    <property type="match status" value="1"/>
</dbReference>
<dbReference type="Pfam" id="PF06271">
    <property type="entry name" value="RDD"/>
    <property type="match status" value="1"/>
</dbReference>
<protein>
    <recommendedName>
        <fullName evidence="8">RDD domain-containing protein</fullName>
    </recommendedName>
</protein>
<dbReference type="GO" id="GO:0009289">
    <property type="term" value="C:pilus"/>
    <property type="evidence" value="ECO:0007669"/>
    <property type="project" value="InterPro"/>
</dbReference>
<keyword evidence="5 7" id="KW-1133">Transmembrane helix</keyword>
<organism evidence="9 10">
    <name type="scientific">Oleiagrimonas citrea</name>
    <dbReference type="NCBI Taxonomy" id="1665687"/>
    <lineage>
        <taxon>Bacteria</taxon>
        <taxon>Pseudomonadati</taxon>
        <taxon>Pseudomonadota</taxon>
        <taxon>Gammaproteobacteria</taxon>
        <taxon>Lysobacterales</taxon>
        <taxon>Rhodanobacteraceae</taxon>
        <taxon>Oleiagrimonas</taxon>
    </lineage>
</organism>
<feature type="transmembrane region" description="Helical" evidence="7">
    <location>
        <begin position="212"/>
        <end position="230"/>
    </location>
</feature>
<evidence type="ECO:0000259" key="8">
    <source>
        <dbReference type="Pfam" id="PF06271"/>
    </source>
</evidence>
<dbReference type="InterPro" id="IPR051791">
    <property type="entry name" value="Pra-immunoreactive"/>
</dbReference>
<comment type="subcellular location">
    <subcellularLocation>
        <location evidence="1">Cell membrane</location>
        <topology evidence="1">Multi-pass membrane protein</topology>
    </subcellularLocation>
</comment>
<name>A0A846ZRT6_9GAMM</name>
<comment type="similarity">
    <text evidence="2">Belongs to the N-Me-Phe pilin family.</text>
</comment>
<evidence type="ECO:0000256" key="6">
    <source>
        <dbReference type="ARBA" id="ARBA00023136"/>
    </source>
</evidence>
<evidence type="ECO:0000313" key="10">
    <source>
        <dbReference type="Proteomes" id="UP000541636"/>
    </source>
</evidence>
<accession>A0A846ZRT6</accession>
<dbReference type="PANTHER" id="PTHR36115">
    <property type="entry name" value="PROLINE-RICH ANTIGEN HOMOLOG-RELATED"/>
    <property type="match status" value="1"/>
</dbReference>
<dbReference type="EMBL" id="JAAZQD010000006">
    <property type="protein sequence ID" value="NKZ40153.1"/>
    <property type="molecule type" value="Genomic_DNA"/>
</dbReference>